<keyword evidence="3" id="KW-1185">Reference proteome</keyword>
<accession>A0ABN2JCV2</accession>
<dbReference type="Proteomes" id="UP001501138">
    <property type="component" value="Unassembled WGS sequence"/>
</dbReference>
<dbReference type="InterPro" id="IPR029066">
    <property type="entry name" value="PLP-binding_barrel"/>
</dbReference>
<sequence length="453" mass="48626">MDHDAQHDEQACRIDRGRVAALADERTGWQHKAIPPELWGLSVAEVRERRPRLSELSTPLLTLSRASLDHNVRAMEDWCTARGLAIAPHGKTTMAPQLWSELLDAGAWAITVANASQLAVARAFGVTRVLVANTLISPAALRWVADELADDHDLRVLVWADSPTTVDLMHETLSAHVADAGPRPPLDVLVERGGAGGRTGARDEATALAAAQRVAASPHLRLAGVAGYEGALAHDSDPHSRDVVVAYLRDLLAAHVQIEAAGLYEVDAPIVSAGGSAFFDLVDEVLSPLAGTGARVVLRSGAYQVHDDGHYRHVSALGEEPRTDGTGLRAAMHAWVRVTSQPEPGLALFDAGKRDLPFDEGLPRVQRRWPRQDEDGVGLAPVDGVTVTAVNDQHGFLRWDATGAKEPPVRIGDVLRLGLSHPCTAMDKWALVPVVDDADAADPVVVDLVRTFF</sequence>
<dbReference type="RefSeq" id="WP_344247788.1">
    <property type="nucleotide sequence ID" value="NZ_BAAAPM010000003.1"/>
</dbReference>
<dbReference type="EMBL" id="BAAAPM010000003">
    <property type="protein sequence ID" value="GAA1722721.1"/>
    <property type="molecule type" value="Genomic_DNA"/>
</dbReference>
<evidence type="ECO:0000313" key="3">
    <source>
        <dbReference type="Proteomes" id="UP001501138"/>
    </source>
</evidence>
<dbReference type="SMART" id="SM01119">
    <property type="entry name" value="D-ser_dehydrat"/>
    <property type="match status" value="1"/>
</dbReference>
<protein>
    <submittedName>
        <fullName evidence="2">Amino acid deaminase</fullName>
    </submittedName>
</protein>
<dbReference type="InterPro" id="IPR042208">
    <property type="entry name" value="D-ser_dehydrat-like_sf"/>
</dbReference>
<dbReference type="PANTHER" id="PTHR28004:SF8">
    <property type="entry name" value="D-SERINE DEAMINASE"/>
    <property type="match status" value="1"/>
</dbReference>
<proteinExistence type="predicted"/>
<evidence type="ECO:0000313" key="2">
    <source>
        <dbReference type="EMBL" id="GAA1722721.1"/>
    </source>
</evidence>
<dbReference type="InterPro" id="IPR026956">
    <property type="entry name" value="D-ser_dehydrat-like_dom"/>
</dbReference>
<feature type="domain" description="D-serine dehydratase-like" evidence="1">
    <location>
        <begin position="331"/>
        <end position="436"/>
    </location>
</feature>
<evidence type="ECO:0000259" key="1">
    <source>
        <dbReference type="SMART" id="SM01119"/>
    </source>
</evidence>
<dbReference type="PANTHER" id="PTHR28004">
    <property type="entry name" value="ZGC:162816-RELATED"/>
    <property type="match status" value="1"/>
</dbReference>
<dbReference type="Gene3D" id="3.20.20.10">
    <property type="entry name" value="Alanine racemase"/>
    <property type="match status" value="1"/>
</dbReference>
<gene>
    <name evidence="2" type="ORF">GCM10009809_18160</name>
</gene>
<comment type="caution">
    <text evidence="2">The sequence shown here is derived from an EMBL/GenBank/DDBJ whole genome shotgun (WGS) entry which is preliminary data.</text>
</comment>
<organism evidence="2 3">
    <name type="scientific">Isoptericola hypogeus</name>
    <dbReference type="NCBI Taxonomy" id="300179"/>
    <lineage>
        <taxon>Bacteria</taxon>
        <taxon>Bacillati</taxon>
        <taxon>Actinomycetota</taxon>
        <taxon>Actinomycetes</taxon>
        <taxon>Micrococcales</taxon>
        <taxon>Promicromonosporaceae</taxon>
        <taxon>Isoptericola</taxon>
    </lineage>
</organism>
<dbReference type="Gene3D" id="2.40.37.20">
    <property type="entry name" value="D-serine dehydratase-like domain"/>
    <property type="match status" value="1"/>
</dbReference>
<dbReference type="SUPFAM" id="SSF51419">
    <property type="entry name" value="PLP-binding barrel"/>
    <property type="match status" value="1"/>
</dbReference>
<dbReference type="Pfam" id="PF14031">
    <property type="entry name" value="D-ser_dehydrat"/>
    <property type="match status" value="1"/>
</dbReference>
<reference evidence="2 3" key="1">
    <citation type="journal article" date="2019" name="Int. J. Syst. Evol. Microbiol.">
        <title>The Global Catalogue of Microorganisms (GCM) 10K type strain sequencing project: providing services to taxonomists for standard genome sequencing and annotation.</title>
        <authorList>
            <consortium name="The Broad Institute Genomics Platform"/>
            <consortium name="The Broad Institute Genome Sequencing Center for Infectious Disease"/>
            <person name="Wu L."/>
            <person name="Ma J."/>
        </authorList>
    </citation>
    <scope>NUCLEOTIDE SEQUENCE [LARGE SCALE GENOMIC DNA]</scope>
    <source>
        <strain evidence="2 3">JCM 15589</strain>
    </source>
</reference>
<dbReference type="InterPro" id="IPR051466">
    <property type="entry name" value="D-amino_acid_metab_enzyme"/>
</dbReference>
<name>A0ABN2JCV2_9MICO</name>